<evidence type="ECO:0000256" key="6">
    <source>
        <dbReference type="ARBA" id="ARBA00034116"/>
    </source>
</evidence>
<dbReference type="AlphaFoldDB" id="A0ABD3H262"/>
<evidence type="ECO:0000256" key="1">
    <source>
        <dbReference type="ARBA" id="ARBA00004230"/>
    </source>
</evidence>
<evidence type="ECO:0000256" key="4">
    <source>
        <dbReference type="ARBA" id="ARBA00023069"/>
    </source>
</evidence>
<comment type="similarity">
    <text evidence="6">Belongs to the CFAP45 family.</text>
</comment>
<keyword evidence="12" id="KW-1185">Reference proteome</keyword>
<keyword evidence="2" id="KW-0282">Flagellum</keyword>
<protein>
    <recommendedName>
        <fullName evidence="7">Cilia- and flagella-associated protein 45</fullName>
    </recommendedName>
</protein>
<gene>
    <name evidence="11" type="ORF">R1sor_002153</name>
</gene>
<dbReference type="InterPro" id="IPR043597">
    <property type="entry name" value="TPH_dom"/>
</dbReference>
<evidence type="ECO:0000256" key="8">
    <source>
        <dbReference type="SAM" id="Coils"/>
    </source>
</evidence>
<organism evidence="11 12">
    <name type="scientific">Riccia sorocarpa</name>
    <dbReference type="NCBI Taxonomy" id="122646"/>
    <lineage>
        <taxon>Eukaryota</taxon>
        <taxon>Viridiplantae</taxon>
        <taxon>Streptophyta</taxon>
        <taxon>Embryophyta</taxon>
        <taxon>Marchantiophyta</taxon>
        <taxon>Marchantiopsida</taxon>
        <taxon>Marchantiidae</taxon>
        <taxon>Marchantiales</taxon>
        <taxon>Ricciaceae</taxon>
        <taxon>Riccia</taxon>
    </lineage>
</organism>
<dbReference type="EMBL" id="JBJQOH010000006">
    <property type="protein sequence ID" value="KAL3684131.1"/>
    <property type="molecule type" value="Genomic_DNA"/>
</dbReference>
<proteinExistence type="inferred from homology"/>
<comment type="caution">
    <text evidence="11">The sequence shown here is derived from an EMBL/GenBank/DDBJ whole genome shotgun (WGS) entry which is preliminary data.</text>
</comment>
<accession>A0ABD3H262</accession>
<feature type="region of interest" description="Disordered" evidence="9">
    <location>
        <begin position="1"/>
        <end position="33"/>
    </location>
</feature>
<dbReference type="PANTHER" id="PTHR15504">
    <property type="entry name" value="NASOPHARYNGEAL EPITHELIUM SPECIFIC PROTEIN 1"/>
    <property type="match status" value="1"/>
</dbReference>
<dbReference type="GO" id="GO:0031514">
    <property type="term" value="C:motile cilium"/>
    <property type="evidence" value="ECO:0007669"/>
    <property type="project" value="UniProtKB-SubCell"/>
</dbReference>
<evidence type="ECO:0000259" key="10">
    <source>
        <dbReference type="Pfam" id="PF13868"/>
    </source>
</evidence>
<reference evidence="11 12" key="1">
    <citation type="submission" date="2024-09" db="EMBL/GenBank/DDBJ databases">
        <title>Chromosome-scale assembly of Riccia sorocarpa.</title>
        <authorList>
            <person name="Paukszto L."/>
        </authorList>
    </citation>
    <scope>NUCLEOTIDE SEQUENCE [LARGE SCALE GENOMIC DNA]</scope>
    <source>
        <strain evidence="11">LP-2024</strain>
        <tissue evidence="11">Aerial parts of the thallus</tissue>
    </source>
</reference>
<keyword evidence="5" id="KW-0966">Cell projection</keyword>
<evidence type="ECO:0000256" key="9">
    <source>
        <dbReference type="SAM" id="MobiDB-lite"/>
    </source>
</evidence>
<dbReference type="PANTHER" id="PTHR15504:SF0">
    <property type="entry name" value="CILIA- AND FLAGELLA-ASSOCIATED PROTEIN 45"/>
    <property type="match status" value="1"/>
</dbReference>
<name>A0ABD3H262_9MARC</name>
<comment type="subcellular location">
    <subcellularLocation>
        <location evidence="1">Cell projection</location>
        <location evidence="1">Cilium</location>
        <location evidence="1">Flagellum</location>
    </subcellularLocation>
</comment>
<dbReference type="InterPro" id="IPR033253">
    <property type="entry name" value="CFAP45"/>
</dbReference>
<feature type="domain" description="Trichohyalin-plectin-homology" evidence="10">
    <location>
        <begin position="2"/>
        <end position="261"/>
    </location>
</feature>
<keyword evidence="4" id="KW-0969">Cilium</keyword>
<feature type="coiled-coil region" evidence="8">
    <location>
        <begin position="206"/>
        <end position="240"/>
    </location>
</feature>
<evidence type="ECO:0000256" key="2">
    <source>
        <dbReference type="ARBA" id="ARBA00022846"/>
    </source>
</evidence>
<evidence type="ECO:0000256" key="7">
    <source>
        <dbReference type="ARBA" id="ARBA00034142"/>
    </source>
</evidence>
<dbReference type="Proteomes" id="UP001633002">
    <property type="component" value="Unassembled WGS sequence"/>
</dbReference>
<dbReference type="Pfam" id="PF13868">
    <property type="entry name" value="TPH"/>
    <property type="match status" value="1"/>
</dbReference>
<sequence length="276" mass="33218">MRKIHEEVKEQEGRRIRRESERMLKEDADAADAKRKAGRKLLLEILKANDDAQESRIKAKEFEKEEEARRQIYVHEKEKRDLAYAEAQEKIKQDREMETARLRAMQERAQDKQAVIDGVRALRVQEEHERQWREKERAEAERIRLMHEDLERAREEQKVYKLKLLADQAHEEQMAYYRIAQSQRAALVEARRQAQLAHEAAINNKEAVLTQIKKNEEKKAKELREKFEEGERMKQKLRVEKLRLEDIKQRKLKQLEKERVPPKYLVELAHHKISIH</sequence>
<evidence type="ECO:0000313" key="11">
    <source>
        <dbReference type="EMBL" id="KAL3684131.1"/>
    </source>
</evidence>
<evidence type="ECO:0000256" key="3">
    <source>
        <dbReference type="ARBA" id="ARBA00023054"/>
    </source>
</evidence>
<keyword evidence="3 8" id="KW-0175">Coiled coil</keyword>
<evidence type="ECO:0000313" key="12">
    <source>
        <dbReference type="Proteomes" id="UP001633002"/>
    </source>
</evidence>
<evidence type="ECO:0000256" key="5">
    <source>
        <dbReference type="ARBA" id="ARBA00023273"/>
    </source>
</evidence>